<gene>
    <name evidence="2" type="ORF">Vbra_1510</name>
</gene>
<keyword evidence="3" id="KW-1185">Reference proteome</keyword>
<proteinExistence type="predicted"/>
<sequence>MRPFLRLKEEAGDEIVAFFRVGRSFYVFVMGVVLIILSIILMAATFESKEAKAAAPGWERFVAATGSNQWVSSSLFLSCGCVVMAINYLPRLAGEAA</sequence>
<dbReference type="Proteomes" id="UP000041254">
    <property type="component" value="Unassembled WGS sequence"/>
</dbReference>
<evidence type="ECO:0000313" key="3">
    <source>
        <dbReference type="Proteomes" id="UP000041254"/>
    </source>
</evidence>
<keyword evidence="1" id="KW-1133">Transmembrane helix</keyword>
<protein>
    <submittedName>
        <fullName evidence="2">Uncharacterized protein</fullName>
    </submittedName>
</protein>
<evidence type="ECO:0000313" key="2">
    <source>
        <dbReference type="EMBL" id="CEL99594.1"/>
    </source>
</evidence>
<keyword evidence="1" id="KW-0812">Transmembrane</keyword>
<evidence type="ECO:0000256" key="1">
    <source>
        <dbReference type="SAM" id="Phobius"/>
    </source>
</evidence>
<dbReference type="VEuPathDB" id="CryptoDB:Vbra_1510"/>
<keyword evidence="1" id="KW-0472">Membrane</keyword>
<dbReference type="EMBL" id="CDMY01000284">
    <property type="protein sequence ID" value="CEL99594.1"/>
    <property type="molecule type" value="Genomic_DNA"/>
</dbReference>
<feature type="transmembrane region" description="Helical" evidence="1">
    <location>
        <begin position="25"/>
        <end position="46"/>
    </location>
</feature>
<name>A0A0G4EQ98_VITBC</name>
<organism evidence="2 3">
    <name type="scientific">Vitrella brassicaformis (strain CCMP3155)</name>
    <dbReference type="NCBI Taxonomy" id="1169540"/>
    <lineage>
        <taxon>Eukaryota</taxon>
        <taxon>Sar</taxon>
        <taxon>Alveolata</taxon>
        <taxon>Colpodellida</taxon>
        <taxon>Vitrellaceae</taxon>
        <taxon>Vitrella</taxon>
    </lineage>
</organism>
<dbReference type="AlphaFoldDB" id="A0A0G4EQ98"/>
<dbReference type="OMA" id="MAINYLP"/>
<accession>A0A0G4EQ98</accession>
<reference evidence="2 3" key="1">
    <citation type="submission" date="2014-11" db="EMBL/GenBank/DDBJ databases">
        <authorList>
            <person name="Zhu J."/>
            <person name="Qi W."/>
            <person name="Song R."/>
        </authorList>
    </citation>
    <scope>NUCLEOTIDE SEQUENCE [LARGE SCALE GENOMIC DNA]</scope>
</reference>
<dbReference type="InParanoid" id="A0A0G4EQ98"/>
<feature type="transmembrane region" description="Helical" evidence="1">
    <location>
        <begin position="70"/>
        <end position="89"/>
    </location>
</feature>
<dbReference type="OrthoDB" id="424401at2759"/>